<feature type="chain" id="PRO_5004067279" description="REJ domain-containing protein" evidence="3">
    <location>
        <begin position="22"/>
        <end position="702"/>
    </location>
</feature>
<feature type="compositionally biased region" description="Low complexity" evidence="1">
    <location>
        <begin position="576"/>
        <end position="608"/>
    </location>
</feature>
<feature type="transmembrane region" description="Helical" evidence="2">
    <location>
        <begin position="196"/>
        <end position="216"/>
    </location>
</feature>
<feature type="compositionally biased region" description="Low complexity" evidence="1">
    <location>
        <begin position="73"/>
        <end position="143"/>
    </location>
</feature>
<feature type="region of interest" description="Disordered" evidence="1">
    <location>
        <begin position="320"/>
        <end position="371"/>
    </location>
</feature>
<dbReference type="InterPro" id="IPR039715">
    <property type="entry name" value="ZCCHC10"/>
</dbReference>
<keyword evidence="3" id="KW-0732">Signal</keyword>
<evidence type="ECO:0000313" key="5">
    <source>
        <dbReference type="Proteomes" id="UP000030653"/>
    </source>
</evidence>
<evidence type="ECO:0000313" key="4">
    <source>
        <dbReference type="EMBL" id="EJT98241.1"/>
    </source>
</evidence>
<organism evidence="4 5">
    <name type="scientific">Dacryopinax primogenitus (strain DJM 731)</name>
    <name type="common">Brown rot fungus</name>
    <dbReference type="NCBI Taxonomy" id="1858805"/>
    <lineage>
        <taxon>Eukaryota</taxon>
        <taxon>Fungi</taxon>
        <taxon>Dikarya</taxon>
        <taxon>Basidiomycota</taxon>
        <taxon>Agaricomycotina</taxon>
        <taxon>Dacrymycetes</taxon>
        <taxon>Dacrymycetales</taxon>
        <taxon>Dacrymycetaceae</taxon>
        <taxon>Dacryopinax</taxon>
    </lineage>
</organism>
<evidence type="ECO:0000256" key="3">
    <source>
        <dbReference type="SAM" id="SignalP"/>
    </source>
</evidence>
<feature type="region of interest" description="Disordered" evidence="1">
    <location>
        <begin position="61"/>
        <end position="148"/>
    </location>
</feature>
<gene>
    <name evidence="4" type="ORF">DACRYDRAFT_111211</name>
</gene>
<keyword evidence="5" id="KW-1185">Reference proteome</keyword>
<dbReference type="RefSeq" id="XP_040625139.1">
    <property type="nucleotide sequence ID" value="XM_040769194.1"/>
</dbReference>
<name>M5FXL5_DACPD</name>
<accession>M5FXL5</accession>
<dbReference type="GeneID" id="63684256"/>
<dbReference type="HOGENOM" id="CLU_392787_0_0_1"/>
<sequence length="702" mass="74219">MPRVFDLVVVLFCLGNTGVAGVPQHGPLVGEREWREGRAAQADEPGGGAFNNGMYTPWTDGVTSTVGGGASGKGSATSSAAPSTSTSTSTTMSSAIPSTSSSGSTSSSTDTAPVSSASSSSPSPETDSASSSSSSSSSSPYTSWLDAPPSPTPTTWRLAMTLSSRPAYTYALGPTSTPSASASGSANTSTLGGFNWAYLAVPGGILLLALVGYWFGRCYWRRRRERERGSVYSAEQLVWDSPAYPYLTGEGEREGEAWADEKLDSGEEKGWKEHLLSYSSTDIFAEEPRAVYLRFSGQEYAFSPNPSTWGSGYAQLVDTPARNKSTRASTRSKSRGNMDKLLKSPGWFRTPLQGETSLFSPSPTSTPARKPSWFRTPLYAQERSPHVVPSVAVADALRRKVSWFANAAEGAAGAAGVGAGGSVGAVGRLWGPRVRPGRAGEVGVPLPMPGAVQGYATLGYANAGVPVPGAHATWQQEHAREQGHAQDHPREREREQEQGREDESEKEERVRSLLLARREPYRLSLPPPPPQASYHPVPERVLLPRPHRPYQPGMGAEDPFLDPASSYSQSSLNTTITATTTTTTSSTTTSRTTPTRTTTSLTPTSTANDLSYNPPTPLTLSALSSPSVYSLASPPPPPAAYILPPSIPTLEAGSEPLSLEGSPPRGVLGGREGHRTWGRGRGLEEGEQWDVPVGALALGGRS</sequence>
<feature type="compositionally biased region" description="Low complexity" evidence="1">
    <location>
        <begin position="322"/>
        <end position="331"/>
    </location>
</feature>
<feature type="region of interest" description="Disordered" evidence="1">
    <location>
        <begin position="473"/>
        <end position="510"/>
    </location>
</feature>
<reference evidence="4 5" key="1">
    <citation type="journal article" date="2012" name="Science">
        <title>The Paleozoic origin of enzymatic lignin decomposition reconstructed from 31 fungal genomes.</title>
        <authorList>
            <person name="Floudas D."/>
            <person name="Binder M."/>
            <person name="Riley R."/>
            <person name="Barry K."/>
            <person name="Blanchette R.A."/>
            <person name="Henrissat B."/>
            <person name="Martinez A.T."/>
            <person name="Otillar R."/>
            <person name="Spatafora J.W."/>
            <person name="Yadav J.S."/>
            <person name="Aerts A."/>
            <person name="Benoit I."/>
            <person name="Boyd A."/>
            <person name="Carlson A."/>
            <person name="Copeland A."/>
            <person name="Coutinho P.M."/>
            <person name="de Vries R.P."/>
            <person name="Ferreira P."/>
            <person name="Findley K."/>
            <person name="Foster B."/>
            <person name="Gaskell J."/>
            <person name="Glotzer D."/>
            <person name="Gorecki P."/>
            <person name="Heitman J."/>
            <person name="Hesse C."/>
            <person name="Hori C."/>
            <person name="Igarashi K."/>
            <person name="Jurgens J.A."/>
            <person name="Kallen N."/>
            <person name="Kersten P."/>
            <person name="Kohler A."/>
            <person name="Kuees U."/>
            <person name="Kumar T.K.A."/>
            <person name="Kuo A."/>
            <person name="LaButti K."/>
            <person name="Larrondo L.F."/>
            <person name="Lindquist E."/>
            <person name="Ling A."/>
            <person name="Lombard V."/>
            <person name="Lucas S."/>
            <person name="Lundell T."/>
            <person name="Martin R."/>
            <person name="McLaughlin D.J."/>
            <person name="Morgenstern I."/>
            <person name="Morin E."/>
            <person name="Murat C."/>
            <person name="Nagy L.G."/>
            <person name="Nolan M."/>
            <person name="Ohm R.A."/>
            <person name="Patyshakuliyeva A."/>
            <person name="Rokas A."/>
            <person name="Ruiz-Duenas F.J."/>
            <person name="Sabat G."/>
            <person name="Salamov A."/>
            <person name="Samejima M."/>
            <person name="Schmutz J."/>
            <person name="Slot J.C."/>
            <person name="St John F."/>
            <person name="Stenlid J."/>
            <person name="Sun H."/>
            <person name="Sun S."/>
            <person name="Syed K."/>
            <person name="Tsang A."/>
            <person name="Wiebenga A."/>
            <person name="Young D."/>
            <person name="Pisabarro A."/>
            <person name="Eastwood D.C."/>
            <person name="Martin F."/>
            <person name="Cullen D."/>
            <person name="Grigoriev I.V."/>
            <person name="Hibbett D.S."/>
        </authorList>
    </citation>
    <scope>NUCLEOTIDE SEQUENCE [LARGE SCALE GENOMIC DNA]</scope>
    <source>
        <strain evidence="4 5">DJM-731 SS1</strain>
    </source>
</reference>
<feature type="region of interest" description="Disordered" evidence="1">
    <location>
        <begin position="576"/>
        <end position="614"/>
    </location>
</feature>
<feature type="compositionally biased region" description="Low complexity" evidence="1">
    <location>
        <begin position="356"/>
        <end position="367"/>
    </location>
</feature>
<feature type="signal peptide" evidence="3">
    <location>
        <begin position="1"/>
        <end position="21"/>
    </location>
</feature>
<protein>
    <recommendedName>
        <fullName evidence="6">REJ domain-containing protein</fullName>
    </recommendedName>
</protein>
<dbReference type="PANTHER" id="PTHR13491">
    <property type="entry name" value="ZCCHC10 PROTEIN"/>
    <property type="match status" value="1"/>
</dbReference>
<dbReference type="EMBL" id="JH795874">
    <property type="protein sequence ID" value="EJT98241.1"/>
    <property type="molecule type" value="Genomic_DNA"/>
</dbReference>
<evidence type="ECO:0008006" key="6">
    <source>
        <dbReference type="Google" id="ProtNLM"/>
    </source>
</evidence>
<keyword evidence="2" id="KW-0812">Transmembrane</keyword>
<dbReference type="Proteomes" id="UP000030653">
    <property type="component" value="Unassembled WGS sequence"/>
</dbReference>
<feature type="compositionally biased region" description="Basic and acidic residues" evidence="1">
    <location>
        <begin position="477"/>
        <end position="510"/>
    </location>
</feature>
<dbReference type="AlphaFoldDB" id="M5FXL5"/>
<evidence type="ECO:0000256" key="1">
    <source>
        <dbReference type="SAM" id="MobiDB-lite"/>
    </source>
</evidence>
<feature type="region of interest" description="Disordered" evidence="1">
    <location>
        <begin position="647"/>
        <end position="702"/>
    </location>
</feature>
<keyword evidence="2" id="KW-0472">Membrane</keyword>
<keyword evidence="2" id="KW-1133">Transmembrane helix</keyword>
<evidence type="ECO:0000256" key="2">
    <source>
        <dbReference type="SAM" id="Phobius"/>
    </source>
</evidence>
<proteinExistence type="predicted"/>
<dbReference type="PANTHER" id="PTHR13491:SF0">
    <property type="entry name" value="ZINC FINGER CCHC DOMAIN-CONTAINING PROTEIN 10"/>
    <property type="match status" value="1"/>
</dbReference>